<evidence type="ECO:0000313" key="2">
    <source>
        <dbReference type="EMBL" id="OMJ86198.1"/>
    </source>
</evidence>
<dbReference type="EMBL" id="MPUH01000213">
    <property type="protein sequence ID" value="OMJ86198.1"/>
    <property type="molecule type" value="Genomic_DNA"/>
</dbReference>
<accession>A0A1R2CB16</accession>
<evidence type="ECO:0000313" key="3">
    <source>
        <dbReference type="Proteomes" id="UP000187209"/>
    </source>
</evidence>
<sequence length="87" mass="9986">MAGPFCMLLFQMEEINFHEIIESDKDPSNLSNQALNRLISRLNHPRVKRLSSDSLEKTKKRPSTTFTPMKPVPPGYEATKPVIRFVN</sequence>
<organism evidence="2 3">
    <name type="scientific">Stentor coeruleus</name>
    <dbReference type="NCBI Taxonomy" id="5963"/>
    <lineage>
        <taxon>Eukaryota</taxon>
        <taxon>Sar</taxon>
        <taxon>Alveolata</taxon>
        <taxon>Ciliophora</taxon>
        <taxon>Postciliodesmatophora</taxon>
        <taxon>Heterotrichea</taxon>
        <taxon>Heterotrichida</taxon>
        <taxon>Stentoridae</taxon>
        <taxon>Stentor</taxon>
    </lineage>
</organism>
<name>A0A1R2CB16_9CILI</name>
<dbReference type="AlphaFoldDB" id="A0A1R2CB16"/>
<feature type="region of interest" description="Disordered" evidence="1">
    <location>
        <begin position="49"/>
        <end position="75"/>
    </location>
</feature>
<gene>
    <name evidence="2" type="ORF">SteCoe_12336</name>
</gene>
<reference evidence="2 3" key="1">
    <citation type="submission" date="2016-11" db="EMBL/GenBank/DDBJ databases">
        <title>The macronuclear genome of Stentor coeruleus: a giant cell with tiny introns.</title>
        <authorList>
            <person name="Slabodnick M."/>
            <person name="Ruby J.G."/>
            <person name="Reiff S.B."/>
            <person name="Swart E.C."/>
            <person name="Gosai S."/>
            <person name="Prabakaran S."/>
            <person name="Witkowska E."/>
            <person name="Larue G.E."/>
            <person name="Fisher S."/>
            <person name="Freeman R.M."/>
            <person name="Gunawardena J."/>
            <person name="Chu W."/>
            <person name="Stover N.A."/>
            <person name="Gregory B.D."/>
            <person name="Nowacki M."/>
            <person name="Derisi J."/>
            <person name="Roy S.W."/>
            <person name="Marshall W.F."/>
            <person name="Sood P."/>
        </authorList>
    </citation>
    <scope>NUCLEOTIDE SEQUENCE [LARGE SCALE GENOMIC DNA]</scope>
    <source>
        <strain evidence="2">WM001</strain>
    </source>
</reference>
<dbReference type="Proteomes" id="UP000187209">
    <property type="component" value="Unassembled WGS sequence"/>
</dbReference>
<comment type="caution">
    <text evidence="2">The sequence shown here is derived from an EMBL/GenBank/DDBJ whole genome shotgun (WGS) entry which is preliminary data.</text>
</comment>
<proteinExistence type="predicted"/>
<protein>
    <submittedName>
        <fullName evidence="2">Uncharacterized protein</fullName>
    </submittedName>
</protein>
<keyword evidence="3" id="KW-1185">Reference proteome</keyword>
<evidence type="ECO:0000256" key="1">
    <source>
        <dbReference type="SAM" id="MobiDB-lite"/>
    </source>
</evidence>